<dbReference type="AlphaFoldDB" id="A0AA39LIV7"/>
<reference evidence="2" key="1">
    <citation type="submission" date="2023-06" db="EMBL/GenBank/DDBJ databases">
        <title>Genomic analysis of the entomopathogenic nematode Steinernema hermaphroditum.</title>
        <authorList>
            <person name="Schwarz E.M."/>
            <person name="Heppert J.K."/>
            <person name="Baniya A."/>
            <person name="Schwartz H.T."/>
            <person name="Tan C.-H."/>
            <person name="Antoshechkin I."/>
            <person name="Sternberg P.W."/>
            <person name="Goodrich-Blair H."/>
            <person name="Dillman A.R."/>
        </authorList>
    </citation>
    <scope>NUCLEOTIDE SEQUENCE</scope>
    <source>
        <strain evidence="2">PS9179</strain>
        <tissue evidence="2">Whole animal</tissue>
    </source>
</reference>
<protein>
    <submittedName>
        <fullName evidence="2">Uncharacterized protein</fullName>
    </submittedName>
</protein>
<dbReference type="EMBL" id="JAUCMV010000005">
    <property type="protein sequence ID" value="KAK0398942.1"/>
    <property type="molecule type" value="Genomic_DNA"/>
</dbReference>
<feature type="compositionally biased region" description="Polar residues" evidence="1">
    <location>
        <begin position="1"/>
        <end position="34"/>
    </location>
</feature>
<comment type="caution">
    <text evidence="2">The sequence shown here is derived from an EMBL/GenBank/DDBJ whole genome shotgun (WGS) entry which is preliminary data.</text>
</comment>
<evidence type="ECO:0000313" key="3">
    <source>
        <dbReference type="Proteomes" id="UP001175271"/>
    </source>
</evidence>
<sequence>METSLSTRNPTSPYSDQQKSHQTPASTSSYSTNLPRRENILPPMKHCGELEKCYESATSPLIPTCERNTTRNNAVHSMRLPTTGMFSRTVHLF</sequence>
<accession>A0AA39LIV7</accession>
<proteinExistence type="predicted"/>
<dbReference type="Proteomes" id="UP001175271">
    <property type="component" value="Unassembled WGS sequence"/>
</dbReference>
<feature type="region of interest" description="Disordered" evidence="1">
    <location>
        <begin position="1"/>
        <end position="41"/>
    </location>
</feature>
<name>A0AA39LIV7_9BILA</name>
<gene>
    <name evidence="2" type="ORF">QR680_002823</name>
</gene>
<organism evidence="2 3">
    <name type="scientific">Steinernema hermaphroditum</name>
    <dbReference type="NCBI Taxonomy" id="289476"/>
    <lineage>
        <taxon>Eukaryota</taxon>
        <taxon>Metazoa</taxon>
        <taxon>Ecdysozoa</taxon>
        <taxon>Nematoda</taxon>
        <taxon>Chromadorea</taxon>
        <taxon>Rhabditida</taxon>
        <taxon>Tylenchina</taxon>
        <taxon>Panagrolaimomorpha</taxon>
        <taxon>Strongyloidoidea</taxon>
        <taxon>Steinernematidae</taxon>
        <taxon>Steinernema</taxon>
    </lineage>
</organism>
<evidence type="ECO:0000313" key="2">
    <source>
        <dbReference type="EMBL" id="KAK0398942.1"/>
    </source>
</evidence>
<evidence type="ECO:0000256" key="1">
    <source>
        <dbReference type="SAM" id="MobiDB-lite"/>
    </source>
</evidence>
<keyword evidence="3" id="KW-1185">Reference proteome</keyword>